<keyword evidence="1" id="KW-0949">S-adenosyl-L-methionine</keyword>
<evidence type="ECO:0000256" key="1">
    <source>
        <dbReference type="ARBA" id="ARBA00022691"/>
    </source>
</evidence>
<dbReference type="OrthoDB" id="9782387at2"/>
<feature type="domain" description="Radical SAM core" evidence="5">
    <location>
        <begin position="1"/>
        <end position="221"/>
    </location>
</feature>
<dbReference type="EMBL" id="FOLM01000030">
    <property type="protein sequence ID" value="SFD77932.1"/>
    <property type="molecule type" value="Genomic_DNA"/>
</dbReference>
<name>A0A1I1V4G1_9ACTN</name>
<dbReference type="Gene3D" id="3.20.20.70">
    <property type="entry name" value="Aldolase class I"/>
    <property type="match status" value="1"/>
</dbReference>
<dbReference type="InterPro" id="IPR050377">
    <property type="entry name" value="Radical_SAM_PqqE_MftC-like"/>
</dbReference>
<organism evidence="6 7">
    <name type="scientific">Streptomyces aidingensis</name>
    <dbReference type="NCBI Taxonomy" id="910347"/>
    <lineage>
        <taxon>Bacteria</taxon>
        <taxon>Bacillati</taxon>
        <taxon>Actinomycetota</taxon>
        <taxon>Actinomycetes</taxon>
        <taxon>Kitasatosporales</taxon>
        <taxon>Streptomycetaceae</taxon>
        <taxon>Streptomyces</taxon>
    </lineage>
</organism>
<evidence type="ECO:0000313" key="7">
    <source>
        <dbReference type="Proteomes" id="UP000199207"/>
    </source>
</evidence>
<dbReference type="SUPFAM" id="SSF102114">
    <property type="entry name" value="Radical SAM enzymes"/>
    <property type="match status" value="1"/>
</dbReference>
<evidence type="ECO:0000256" key="4">
    <source>
        <dbReference type="ARBA" id="ARBA00023014"/>
    </source>
</evidence>
<evidence type="ECO:0000259" key="5">
    <source>
        <dbReference type="PROSITE" id="PS51918"/>
    </source>
</evidence>
<evidence type="ECO:0000313" key="6">
    <source>
        <dbReference type="EMBL" id="SFD77932.1"/>
    </source>
</evidence>
<sequence length="293" mass="31877">MRSVILSAGKSCFVACPGCYNYFGRTVSDTSVVTGFVAGLCDRFALKKITVGGGDPLTRPDIIPLLKGLRGLGLRISLDTVGTAFLGPAAIRFMGEGMAAHVPAEDVVSVADVIGIPLDGSTDEVQQRFRRQATVHSQLKILSLLDKARARLCVNTVVHAGNTEDTSAIARLLHGYSGICEWQLFQFMPMGPLGHRNRDEFAIPESTFEHAVQRAQADAPRHVRVVAKSVSSRKHRYVLIDSAGLVWIPDQSQGTGWQIEDTNDRRRRIGSISDPDIHDRLAALDKTHTVVPA</sequence>
<gene>
    <name evidence="6" type="ORF">SAMN05421773_13011</name>
</gene>
<dbReference type="AlphaFoldDB" id="A0A1I1V4G1"/>
<dbReference type="SFLD" id="SFLDG01067">
    <property type="entry name" value="SPASM/twitch_domain_containing"/>
    <property type="match status" value="1"/>
</dbReference>
<proteinExistence type="predicted"/>
<dbReference type="SFLD" id="SFLDS00029">
    <property type="entry name" value="Radical_SAM"/>
    <property type="match status" value="1"/>
</dbReference>
<protein>
    <submittedName>
        <fullName evidence="6">Radical SAM superfamily protein</fullName>
    </submittedName>
</protein>
<dbReference type="PANTHER" id="PTHR11228:SF7">
    <property type="entry name" value="PQQA PEPTIDE CYCLASE"/>
    <property type="match status" value="1"/>
</dbReference>
<keyword evidence="7" id="KW-1185">Reference proteome</keyword>
<keyword evidence="2" id="KW-0479">Metal-binding</keyword>
<dbReference type="Pfam" id="PF04055">
    <property type="entry name" value="Radical_SAM"/>
    <property type="match status" value="1"/>
</dbReference>
<dbReference type="RefSeq" id="WP_093841713.1">
    <property type="nucleotide sequence ID" value="NZ_FOLM01000030.1"/>
</dbReference>
<reference evidence="6 7" key="1">
    <citation type="submission" date="2016-10" db="EMBL/GenBank/DDBJ databases">
        <authorList>
            <person name="de Groot N.N."/>
        </authorList>
    </citation>
    <scope>NUCLEOTIDE SEQUENCE [LARGE SCALE GENOMIC DNA]</scope>
    <source>
        <strain evidence="6 7">CGMCC 4.5739</strain>
    </source>
</reference>
<dbReference type="Proteomes" id="UP000199207">
    <property type="component" value="Unassembled WGS sequence"/>
</dbReference>
<evidence type="ECO:0000256" key="2">
    <source>
        <dbReference type="ARBA" id="ARBA00022723"/>
    </source>
</evidence>
<accession>A0A1I1V4G1</accession>
<keyword evidence="3" id="KW-0408">Iron</keyword>
<dbReference type="InterPro" id="IPR013785">
    <property type="entry name" value="Aldolase_TIM"/>
</dbReference>
<evidence type="ECO:0000256" key="3">
    <source>
        <dbReference type="ARBA" id="ARBA00023004"/>
    </source>
</evidence>
<dbReference type="GO" id="GO:0003824">
    <property type="term" value="F:catalytic activity"/>
    <property type="evidence" value="ECO:0007669"/>
    <property type="project" value="InterPro"/>
</dbReference>
<dbReference type="InterPro" id="IPR058240">
    <property type="entry name" value="rSAM_sf"/>
</dbReference>
<keyword evidence="4" id="KW-0411">Iron-sulfur</keyword>
<dbReference type="GO" id="GO:0046872">
    <property type="term" value="F:metal ion binding"/>
    <property type="evidence" value="ECO:0007669"/>
    <property type="project" value="UniProtKB-KW"/>
</dbReference>
<dbReference type="GO" id="GO:0051536">
    <property type="term" value="F:iron-sulfur cluster binding"/>
    <property type="evidence" value="ECO:0007669"/>
    <property type="project" value="UniProtKB-KW"/>
</dbReference>
<dbReference type="PANTHER" id="PTHR11228">
    <property type="entry name" value="RADICAL SAM DOMAIN PROTEIN"/>
    <property type="match status" value="1"/>
</dbReference>
<dbReference type="STRING" id="910347.SAMN05421773_13011"/>
<dbReference type="PROSITE" id="PS51918">
    <property type="entry name" value="RADICAL_SAM"/>
    <property type="match status" value="1"/>
</dbReference>
<dbReference type="InterPro" id="IPR007197">
    <property type="entry name" value="rSAM"/>
</dbReference>